<reference evidence="2" key="1">
    <citation type="submission" date="2016-10" db="EMBL/GenBank/DDBJ databases">
        <authorList>
            <person name="Varghese N."/>
            <person name="Submissions S."/>
        </authorList>
    </citation>
    <scope>NUCLEOTIDE SEQUENCE [LARGE SCALE GENOMIC DNA]</scope>
    <source>
        <strain evidence="2">DSM 25811 / CCM 8410 / LMG 26954 / E90</strain>
    </source>
</reference>
<dbReference type="STRING" id="1285928.SAMN04487894_11947"/>
<name>A0A1G6ZSW5_NIADE</name>
<evidence type="ECO:0000313" key="2">
    <source>
        <dbReference type="Proteomes" id="UP000198757"/>
    </source>
</evidence>
<evidence type="ECO:0000313" key="1">
    <source>
        <dbReference type="EMBL" id="SDE05622.1"/>
    </source>
</evidence>
<keyword evidence="2" id="KW-1185">Reference proteome</keyword>
<proteinExistence type="predicted"/>
<sequence length="83" mass="9523">MNFKQALNPDDMTTITRWQVDDLQQALYRLLIQDRKALQSPADHSEGRGYFETALVVDPFGSVFKMISSKEDTKAIMKDNKTL</sequence>
<organism evidence="1 2">
    <name type="scientific">Niabella drilacis (strain DSM 25811 / CCM 8410 / CCUG 62505 / LMG 26954 / E90)</name>
    <dbReference type="NCBI Taxonomy" id="1285928"/>
    <lineage>
        <taxon>Bacteria</taxon>
        <taxon>Pseudomonadati</taxon>
        <taxon>Bacteroidota</taxon>
        <taxon>Chitinophagia</taxon>
        <taxon>Chitinophagales</taxon>
        <taxon>Chitinophagaceae</taxon>
        <taxon>Niabella</taxon>
    </lineage>
</organism>
<gene>
    <name evidence="1" type="ORF">SAMN04487894_11947</name>
</gene>
<dbReference type="AlphaFoldDB" id="A0A1G6ZSW5"/>
<dbReference type="EMBL" id="FMZO01000019">
    <property type="protein sequence ID" value="SDE05622.1"/>
    <property type="molecule type" value="Genomic_DNA"/>
</dbReference>
<dbReference type="Proteomes" id="UP000198757">
    <property type="component" value="Unassembled WGS sequence"/>
</dbReference>
<accession>A0A1G6ZSW5</accession>
<protein>
    <submittedName>
        <fullName evidence="1">Uncharacterized protein</fullName>
    </submittedName>
</protein>